<evidence type="ECO:0000313" key="2">
    <source>
        <dbReference type="Proteomes" id="UP000320762"/>
    </source>
</evidence>
<name>A0A550BU34_9AGAR</name>
<evidence type="ECO:0000313" key="1">
    <source>
        <dbReference type="EMBL" id="TRM56034.1"/>
    </source>
</evidence>
<dbReference type="Proteomes" id="UP000320762">
    <property type="component" value="Unassembled WGS sequence"/>
</dbReference>
<comment type="caution">
    <text evidence="1">The sequence shown here is derived from an EMBL/GenBank/DDBJ whole genome shotgun (WGS) entry which is preliminary data.</text>
</comment>
<sequence>MDLEPSPASSRLTVILLLPHRNYPPPSQVCGSYVLAQWNFPATGMAYVIYPVPFDAPTHRQHPVVVLPRPPPPLDGVPNAAPTDSVWPSIVTAHVGFHCLSAQQQARALRLHYEEALRRPHEEALRQRREEALLHSAFQRISLDE</sequence>
<organism evidence="1 2">
    <name type="scientific">Schizophyllum amplum</name>
    <dbReference type="NCBI Taxonomy" id="97359"/>
    <lineage>
        <taxon>Eukaryota</taxon>
        <taxon>Fungi</taxon>
        <taxon>Dikarya</taxon>
        <taxon>Basidiomycota</taxon>
        <taxon>Agaricomycotina</taxon>
        <taxon>Agaricomycetes</taxon>
        <taxon>Agaricomycetidae</taxon>
        <taxon>Agaricales</taxon>
        <taxon>Schizophyllaceae</taxon>
        <taxon>Schizophyllum</taxon>
    </lineage>
</organism>
<reference evidence="1 2" key="1">
    <citation type="journal article" date="2019" name="New Phytol.">
        <title>Comparative genomics reveals unique wood-decay strategies and fruiting body development in the Schizophyllaceae.</title>
        <authorList>
            <person name="Almasi E."/>
            <person name="Sahu N."/>
            <person name="Krizsan K."/>
            <person name="Balint B."/>
            <person name="Kovacs G.M."/>
            <person name="Kiss B."/>
            <person name="Cseklye J."/>
            <person name="Drula E."/>
            <person name="Henrissat B."/>
            <person name="Nagy I."/>
            <person name="Chovatia M."/>
            <person name="Adam C."/>
            <person name="LaButti K."/>
            <person name="Lipzen A."/>
            <person name="Riley R."/>
            <person name="Grigoriev I.V."/>
            <person name="Nagy L.G."/>
        </authorList>
    </citation>
    <scope>NUCLEOTIDE SEQUENCE [LARGE SCALE GENOMIC DNA]</scope>
    <source>
        <strain evidence="1 2">NL-1724</strain>
    </source>
</reference>
<keyword evidence="2" id="KW-1185">Reference proteome</keyword>
<dbReference type="AlphaFoldDB" id="A0A550BU34"/>
<protein>
    <submittedName>
        <fullName evidence="1">Uncharacterized protein</fullName>
    </submittedName>
</protein>
<accession>A0A550BU34</accession>
<gene>
    <name evidence="1" type="ORF">BD626DRAFT_576199</name>
</gene>
<dbReference type="EMBL" id="VDMD01000082">
    <property type="protein sequence ID" value="TRM56034.1"/>
    <property type="molecule type" value="Genomic_DNA"/>
</dbReference>
<proteinExistence type="predicted"/>